<gene>
    <name evidence="10" type="ORF">MKK02DRAFT_39761</name>
</gene>
<dbReference type="Gene3D" id="1.20.120.1770">
    <property type="match status" value="1"/>
</dbReference>
<reference evidence="10" key="1">
    <citation type="journal article" date="2022" name="G3 (Bethesda)">
        <title>High quality genome of the basidiomycete yeast Dioszegia hungarica PDD-24b-2 isolated from cloud water.</title>
        <authorList>
            <person name="Jarrige D."/>
            <person name="Haridas S."/>
            <person name="Bleykasten-Grosshans C."/>
            <person name="Joly M."/>
            <person name="Nadalig T."/>
            <person name="Sancelme M."/>
            <person name="Vuilleumier S."/>
            <person name="Grigoriev I.V."/>
            <person name="Amato P."/>
            <person name="Bringel F."/>
        </authorList>
    </citation>
    <scope>NUCLEOTIDE SEQUENCE</scope>
    <source>
        <strain evidence="10">PDD-24b-2</strain>
    </source>
</reference>
<evidence type="ECO:0000256" key="7">
    <source>
        <dbReference type="SAM" id="Phobius"/>
    </source>
</evidence>
<feature type="transmembrane region" description="Helical" evidence="7">
    <location>
        <begin position="232"/>
        <end position="253"/>
    </location>
</feature>
<evidence type="ECO:0000313" key="10">
    <source>
        <dbReference type="EMBL" id="KAI9639463.1"/>
    </source>
</evidence>
<evidence type="ECO:0000256" key="8">
    <source>
        <dbReference type="SAM" id="SignalP"/>
    </source>
</evidence>
<evidence type="ECO:0000313" key="11">
    <source>
        <dbReference type="Proteomes" id="UP001164286"/>
    </source>
</evidence>
<feature type="domain" description="Cytochrome b561" evidence="9">
    <location>
        <begin position="195"/>
        <end position="407"/>
    </location>
</feature>
<keyword evidence="5 7" id="KW-1133">Transmembrane helix</keyword>
<evidence type="ECO:0000256" key="2">
    <source>
        <dbReference type="ARBA" id="ARBA00022448"/>
    </source>
</evidence>
<evidence type="ECO:0000256" key="4">
    <source>
        <dbReference type="ARBA" id="ARBA00022982"/>
    </source>
</evidence>
<feature type="transmembrane region" description="Helical" evidence="7">
    <location>
        <begin position="302"/>
        <end position="321"/>
    </location>
</feature>
<dbReference type="PANTHER" id="PTHR47797">
    <property type="entry name" value="DEHYDROGENASE, PUTATIVE (AFU_ORTHOLOGUE AFUA_8G05805)-RELATED"/>
    <property type="match status" value="1"/>
</dbReference>
<accession>A0AA38LY55</accession>
<dbReference type="GeneID" id="77729972"/>
<dbReference type="Pfam" id="PF16010">
    <property type="entry name" value="CDH-cyt"/>
    <property type="match status" value="1"/>
</dbReference>
<dbReference type="InterPro" id="IPR006593">
    <property type="entry name" value="Cyt_b561/ferric_Rdtase_TM"/>
</dbReference>
<evidence type="ECO:0000256" key="1">
    <source>
        <dbReference type="ARBA" id="ARBA00004370"/>
    </source>
</evidence>
<dbReference type="Gene3D" id="2.60.40.1210">
    <property type="entry name" value="Cellobiose dehydrogenase, cytochrome domain"/>
    <property type="match status" value="1"/>
</dbReference>
<feature type="chain" id="PRO_5041260603" description="Cytochrome b561 domain-containing protein" evidence="8">
    <location>
        <begin position="18"/>
        <end position="429"/>
    </location>
</feature>
<sequence>MLAAYTALALLALQVGALITGESSCNTYMCVTGLHDSDTNTDTYTLAPPRGSPIPQSQFGGFGTQMGENTGTSAKPDILTCSGGSPMIIGWPGSDGSILLSQRQASGHSMPQVVSSPPRAASLLRAQSFSNTSSTSISFTIPSNSDSTSNSTSLIWAFGTDNPGSSASASMRQHSGHGTMTLALLTPIQAAASTSASPSGSGTSTPVITPTGVVVSDSSGQSGTSGGRNGVILTHVVLGALAAMVLVPLGVLTPRLGRGWNTSRWWFPVHAVLNSLGAVLAIAAFGYASAKFDRGYNSTHPALGLTFFILMILQVLLGIGVHWIKPRHNKTSSGLGRGPTNYVHIGLGITTMAIGFAAVYTGMTIEWPRYSGSGAVGSGWIAGWAVVVAVASVAYIAGFALLPKQLRNEKAAQEVETISHTTSAGEKRA</sequence>
<name>A0AA38LY55_9TREE</name>
<evidence type="ECO:0000259" key="9">
    <source>
        <dbReference type="PROSITE" id="PS50939"/>
    </source>
</evidence>
<dbReference type="EMBL" id="JAKWFO010000001">
    <property type="protein sequence ID" value="KAI9639463.1"/>
    <property type="molecule type" value="Genomic_DNA"/>
</dbReference>
<keyword evidence="3 7" id="KW-0812">Transmembrane</keyword>
<dbReference type="PANTHER" id="PTHR47797:SF3">
    <property type="entry name" value="CYTOCHROME B561 DOMAIN-CONTAINING PROTEIN"/>
    <property type="match status" value="1"/>
</dbReference>
<comment type="caution">
    <text evidence="10">The sequence shown here is derived from an EMBL/GenBank/DDBJ whole genome shotgun (WGS) entry which is preliminary data.</text>
</comment>
<keyword evidence="2" id="KW-0813">Transport</keyword>
<dbReference type="SMART" id="SM00665">
    <property type="entry name" value="B561"/>
    <property type="match status" value="1"/>
</dbReference>
<feature type="signal peptide" evidence="8">
    <location>
        <begin position="1"/>
        <end position="17"/>
    </location>
</feature>
<dbReference type="CDD" id="cd08760">
    <property type="entry name" value="Cyt_b561_FRRS1_like"/>
    <property type="match status" value="1"/>
</dbReference>
<dbReference type="PROSITE" id="PS50939">
    <property type="entry name" value="CYTOCHROME_B561"/>
    <property type="match status" value="1"/>
</dbReference>
<evidence type="ECO:0000256" key="5">
    <source>
        <dbReference type="ARBA" id="ARBA00022989"/>
    </source>
</evidence>
<dbReference type="Proteomes" id="UP001164286">
    <property type="component" value="Unassembled WGS sequence"/>
</dbReference>
<feature type="transmembrane region" description="Helical" evidence="7">
    <location>
        <begin position="265"/>
        <end position="290"/>
    </location>
</feature>
<dbReference type="SUPFAM" id="SSF49344">
    <property type="entry name" value="CBD9-like"/>
    <property type="match status" value="1"/>
</dbReference>
<proteinExistence type="predicted"/>
<evidence type="ECO:0000256" key="6">
    <source>
        <dbReference type="ARBA" id="ARBA00023136"/>
    </source>
</evidence>
<keyword evidence="4" id="KW-0249">Electron transport</keyword>
<dbReference type="GO" id="GO:0016020">
    <property type="term" value="C:membrane"/>
    <property type="evidence" value="ECO:0007669"/>
    <property type="project" value="UniProtKB-SubCell"/>
</dbReference>
<organism evidence="10 11">
    <name type="scientific">Dioszegia hungarica</name>
    <dbReference type="NCBI Taxonomy" id="4972"/>
    <lineage>
        <taxon>Eukaryota</taxon>
        <taxon>Fungi</taxon>
        <taxon>Dikarya</taxon>
        <taxon>Basidiomycota</taxon>
        <taxon>Agaricomycotina</taxon>
        <taxon>Tremellomycetes</taxon>
        <taxon>Tremellales</taxon>
        <taxon>Bulleribasidiaceae</taxon>
        <taxon>Dioszegia</taxon>
    </lineage>
</organism>
<dbReference type="Pfam" id="PF03188">
    <property type="entry name" value="Cytochrom_B561"/>
    <property type="match status" value="1"/>
</dbReference>
<keyword evidence="6 7" id="KW-0472">Membrane</keyword>
<comment type="subcellular location">
    <subcellularLocation>
        <location evidence="1">Membrane</location>
    </subcellularLocation>
</comment>
<dbReference type="InterPro" id="IPR015920">
    <property type="entry name" value="Cellobiose_DH-like_cyt"/>
</dbReference>
<keyword evidence="8" id="KW-0732">Signal</keyword>
<feature type="transmembrane region" description="Helical" evidence="7">
    <location>
        <begin position="381"/>
        <end position="402"/>
    </location>
</feature>
<protein>
    <recommendedName>
        <fullName evidence="9">Cytochrome b561 domain-containing protein</fullName>
    </recommendedName>
</protein>
<evidence type="ECO:0000256" key="3">
    <source>
        <dbReference type="ARBA" id="ARBA00022692"/>
    </source>
</evidence>
<keyword evidence="11" id="KW-1185">Reference proteome</keyword>
<dbReference type="AlphaFoldDB" id="A0AA38LY55"/>
<dbReference type="RefSeq" id="XP_052949240.1">
    <property type="nucleotide sequence ID" value="XM_053090767.1"/>
</dbReference>
<feature type="transmembrane region" description="Helical" evidence="7">
    <location>
        <begin position="342"/>
        <end position="361"/>
    </location>
</feature>